<accession>A0A518B9R5</accession>
<organism evidence="3 4">
    <name type="scientific">Kolteria novifilia</name>
    <dbReference type="NCBI Taxonomy" id="2527975"/>
    <lineage>
        <taxon>Bacteria</taxon>
        <taxon>Pseudomonadati</taxon>
        <taxon>Planctomycetota</taxon>
        <taxon>Planctomycetia</taxon>
        <taxon>Kolteriales</taxon>
        <taxon>Kolteriaceae</taxon>
        <taxon>Kolteria</taxon>
    </lineage>
</organism>
<name>A0A518B9R5_9BACT</name>
<keyword evidence="4" id="KW-1185">Reference proteome</keyword>
<feature type="transmembrane region" description="Helical" evidence="1">
    <location>
        <begin position="35"/>
        <end position="56"/>
    </location>
</feature>
<feature type="transmembrane region" description="Helical" evidence="1">
    <location>
        <begin position="125"/>
        <end position="150"/>
    </location>
</feature>
<dbReference type="AlphaFoldDB" id="A0A518B9R5"/>
<feature type="transmembrane region" description="Helical" evidence="1">
    <location>
        <begin position="61"/>
        <end position="80"/>
    </location>
</feature>
<evidence type="ECO:0000259" key="2">
    <source>
        <dbReference type="Pfam" id="PF09835"/>
    </source>
</evidence>
<dbReference type="KEGG" id="knv:Pan216_46030"/>
<dbReference type="EMBL" id="CP036279">
    <property type="protein sequence ID" value="QDU63722.1"/>
    <property type="molecule type" value="Genomic_DNA"/>
</dbReference>
<dbReference type="PANTHER" id="PTHR40547:SF1">
    <property type="entry name" value="SLL0298 PROTEIN"/>
    <property type="match status" value="1"/>
</dbReference>
<evidence type="ECO:0000313" key="4">
    <source>
        <dbReference type="Proteomes" id="UP000317093"/>
    </source>
</evidence>
<evidence type="ECO:0000256" key="1">
    <source>
        <dbReference type="SAM" id="Phobius"/>
    </source>
</evidence>
<keyword evidence="1" id="KW-1133">Transmembrane helix</keyword>
<dbReference type="InterPro" id="IPR018639">
    <property type="entry name" value="DUF2062"/>
</dbReference>
<feature type="domain" description="DUF2062" evidence="2">
    <location>
        <begin position="9"/>
        <end position="159"/>
    </location>
</feature>
<keyword evidence="1" id="KW-0812">Transmembrane</keyword>
<keyword evidence="1" id="KW-0472">Membrane</keyword>
<dbReference type="Proteomes" id="UP000317093">
    <property type="component" value="Chromosome"/>
</dbReference>
<dbReference type="PANTHER" id="PTHR40547">
    <property type="entry name" value="SLL0298 PROTEIN"/>
    <property type="match status" value="1"/>
</dbReference>
<gene>
    <name evidence="3" type="ORF">Pan216_46030</name>
</gene>
<evidence type="ECO:0000313" key="3">
    <source>
        <dbReference type="EMBL" id="QDU63722.1"/>
    </source>
</evidence>
<dbReference type="RefSeq" id="WP_419192838.1">
    <property type="nucleotide sequence ID" value="NZ_CP036279.1"/>
</dbReference>
<proteinExistence type="predicted"/>
<dbReference type="Pfam" id="PF09835">
    <property type="entry name" value="DUF2062"/>
    <property type="match status" value="1"/>
</dbReference>
<reference evidence="3 4" key="1">
    <citation type="submission" date="2019-02" db="EMBL/GenBank/DDBJ databases">
        <title>Deep-cultivation of Planctomycetes and their phenomic and genomic characterization uncovers novel biology.</title>
        <authorList>
            <person name="Wiegand S."/>
            <person name="Jogler M."/>
            <person name="Boedeker C."/>
            <person name="Pinto D."/>
            <person name="Vollmers J."/>
            <person name="Rivas-Marin E."/>
            <person name="Kohn T."/>
            <person name="Peeters S.H."/>
            <person name="Heuer A."/>
            <person name="Rast P."/>
            <person name="Oberbeckmann S."/>
            <person name="Bunk B."/>
            <person name="Jeske O."/>
            <person name="Meyerdierks A."/>
            <person name="Storesund J.E."/>
            <person name="Kallscheuer N."/>
            <person name="Luecker S."/>
            <person name="Lage O.M."/>
            <person name="Pohl T."/>
            <person name="Merkel B.J."/>
            <person name="Hornburger P."/>
            <person name="Mueller R.-W."/>
            <person name="Bruemmer F."/>
            <person name="Labrenz M."/>
            <person name="Spormann A.M."/>
            <person name="Op den Camp H."/>
            <person name="Overmann J."/>
            <person name="Amann R."/>
            <person name="Jetten M.S.M."/>
            <person name="Mascher T."/>
            <person name="Medema M.H."/>
            <person name="Devos D.P."/>
            <person name="Kaster A.-K."/>
            <person name="Ovreas L."/>
            <person name="Rohde M."/>
            <person name="Galperin M.Y."/>
            <person name="Jogler C."/>
        </authorList>
    </citation>
    <scope>NUCLEOTIDE SEQUENCE [LARGE SCALE GENOMIC DNA]</scope>
    <source>
        <strain evidence="3 4">Pan216</strain>
    </source>
</reference>
<sequence>MVKKIKLKVRDLIQRILHADETPHQMAWGGALGMFIAWTPTVGVQMILAAFFAWLLRANKLIAVATVWISNPYTAIPIYYVNYAVGAWLTGSKMITRAWFSELIYVDQRTWAEYLDMASVKFLEILWPLWLGSILLGLILAKLTYLGIYWGMRRYRARHHVPLCDPATKSETAA</sequence>
<protein>
    <recommendedName>
        <fullName evidence="2">DUF2062 domain-containing protein</fullName>
    </recommendedName>
</protein>